<keyword evidence="3" id="KW-1133">Transmembrane helix</keyword>
<dbReference type="Pfam" id="PF01094">
    <property type="entry name" value="ANF_receptor"/>
    <property type="match status" value="1"/>
</dbReference>
<evidence type="ECO:0000256" key="3">
    <source>
        <dbReference type="ARBA" id="ARBA00022989"/>
    </source>
</evidence>
<dbReference type="InterPro" id="IPR000068">
    <property type="entry name" value="GPCR_3_Ca_sens_rcpt-rel"/>
</dbReference>
<evidence type="ECO:0000259" key="6">
    <source>
        <dbReference type="Pfam" id="PF01094"/>
    </source>
</evidence>
<evidence type="ECO:0000256" key="4">
    <source>
        <dbReference type="ARBA" id="ARBA00023136"/>
    </source>
</evidence>
<feature type="compositionally biased region" description="Acidic residues" evidence="5">
    <location>
        <begin position="1"/>
        <end position="12"/>
    </location>
</feature>
<dbReference type="EMBL" id="OX395138">
    <property type="protein sequence ID" value="CAI5790471.1"/>
    <property type="molecule type" value="Genomic_DNA"/>
</dbReference>
<organism evidence="7 8">
    <name type="scientific">Podarcis lilfordi</name>
    <name type="common">Lilford's wall lizard</name>
    <dbReference type="NCBI Taxonomy" id="74358"/>
    <lineage>
        <taxon>Eukaryota</taxon>
        <taxon>Metazoa</taxon>
        <taxon>Chordata</taxon>
        <taxon>Craniata</taxon>
        <taxon>Vertebrata</taxon>
        <taxon>Euteleostomi</taxon>
        <taxon>Lepidosauria</taxon>
        <taxon>Squamata</taxon>
        <taxon>Bifurcata</taxon>
        <taxon>Unidentata</taxon>
        <taxon>Episquamata</taxon>
        <taxon>Laterata</taxon>
        <taxon>Lacertibaenia</taxon>
        <taxon>Lacertidae</taxon>
        <taxon>Podarcis</taxon>
    </lineage>
</organism>
<dbReference type="GO" id="GO:0005886">
    <property type="term" value="C:plasma membrane"/>
    <property type="evidence" value="ECO:0007669"/>
    <property type="project" value="TreeGrafter"/>
</dbReference>
<keyword evidence="8" id="KW-1185">Reference proteome</keyword>
<sequence>MAWDSDSEDETEESRPAQESPPPGPAELGQGLDAEEPAPVAVHQELAPGEALRAPEGLMTQWPQPPVPAVLFPARLSASDLAPLRVDSATPKVSYGAYDTTLNSKSTSHSIYRMAPSETIQPLGIVQILLHFEWAWVGIIVSDDDDGESFVHILTPLLTQNSICVALLLKIERASQDRSEAFNTQMAKIDAALQSEVSVFIVSGNEYSLSDLKLRVHSSLKNIHFNSSAGHEVLIENGAISAGYDIINWIVFHNQSVLKVRVGEISASHSFILREDRIMWSSRLKQIMESQCGVLQVLSDITSHRS</sequence>
<name>A0AA35L6Z1_9SAUR</name>
<evidence type="ECO:0000256" key="1">
    <source>
        <dbReference type="ARBA" id="ARBA00004370"/>
    </source>
</evidence>
<dbReference type="InterPro" id="IPR001828">
    <property type="entry name" value="ANF_lig-bd_rcpt"/>
</dbReference>
<proteinExistence type="predicted"/>
<dbReference type="SUPFAM" id="SSF53822">
    <property type="entry name" value="Periplasmic binding protein-like I"/>
    <property type="match status" value="1"/>
</dbReference>
<dbReference type="Proteomes" id="UP001178461">
    <property type="component" value="Chromosome 13"/>
</dbReference>
<dbReference type="GO" id="GO:0004930">
    <property type="term" value="F:G protein-coupled receptor activity"/>
    <property type="evidence" value="ECO:0007669"/>
    <property type="project" value="InterPro"/>
</dbReference>
<comment type="subcellular location">
    <subcellularLocation>
        <location evidence="1">Membrane</location>
    </subcellularLocation>
</comment>
<feature type="region of interest" description="Disordered" evidence="5">
    <location>
        <begin position="1"/>
        <end position="39"/>
    </location>
</feature>
<dbReference type="PANTHER" id="PTHR24061">
    <property type="entry name" value="CALCIUM-SENSING RECEPTOR-RELATED"/>
    <property type="match status" value="1"/>
</dbReference>
<dbReference type="InterPro" id="IPR028082">
    <property type="entry name" value="Peripla_BP_I"/>
</dbReference>
<reference evidence="7" key="1">
    <citation type="submission" date="2022-12" db="EMBL/GenBank/DDBJ databases">
        <authorList>
            <person name="Alioto T."/>
            <person name="Alioto T."/>
            <person name="Gomez Garrido J."/>
        </authorList>
    </citation>
    <scope>NUCLEOTIDE SEQUENCE</scope>
</reference>
<evidence type="ECO:0000313" key="7">
    <source>
        <dbReference type="EMBL" id="CAI5790471.1"/>
    </source>
</evidence>
<keyword evidence="4" id="KW-0472">Membrane</keyword>
<dbReference type="Gene3D" id="3.40.50.2300">
    <property type="match status" value="1"/>
</dbReference>
<feature type="domain" description="Receptor ligand binding region" evidence="6">
    <location>
        <begin position="89"/>
        <end position="206"/>
    </location>
</feature>
<evidence type="ECO:0000313" key="8">
    <source>
        <dbReference type="Proteomes" id="UP001178461"/>
    </source>
</evidence>
<protein>
    <submittedName>
        <fullName evidence="7">G_PROTEIN_RECEP_F3_4 domain-containing protein</fullName>
    </submittedName>
</protein>
<dbReference type="AlphaFoldDB" id="A0AA35L6Z1"/>
<evidence type="ECO:0000256" key="5">
    <source>
        <dbReference type="SAM" id="MobiDB-lite"/>
    </source>
</evidence>
<accession>A0AA35L6Z1</accession>
<dbReference type="PANTHER" id="PTHR24061:SF599">
    <property type="entry name" value="G-PROTEIN COUPLED RECEPTORS FAMILY 3 PROFILE DOMAIN-CONTAINING PROTEIN"/>
    <property type="match status" value="1"/>
</dbReference>
<keyword evidence="2" id="KW-0812">Transmembrane</keyword>
<gene>
    <name evidence="7" type="ORF">PODLI_1B005634</name>
</gene>
<evidence type="ECO:0000256" key="2">
    <source>
        <dbReference type="ARBA" id="ARBA00022692"/>
    </source>
</evidence>